<protein>
    <recommendedName>
        <fullName evidence="4">DUF4221 domain-containing protein</fullName>
    </recommendedName>
</protein>
<dbReference type="AlphaFoldDB" id="K5ZBM3"/>
<dbReference type="RefSeq" id="WP_007655593.1">
    <property type="nucleotide sequence ID" value="NZ_JH976473.1"/>
</dbReference>
<sequence length="381" mass="44259">MKQILTSFLLICLFLSCAKSQDGLIESQYGKAISFEKEEINIPIDDKTLTSYQVISCFQENENNLVYAYNSPMHSLDIFNLNDQSISHLPLNKEGENGILKNVSGLYVHQEDSLWLYSQGFLYLVNNQGKVKGKYELPFPEGGFIMVETNFSMATIKLFYHPQRNSVFYLTVPPTEESATYIVYEYSLNSGTFKTFELKGSETEKFAGKRFGFKQFPNVTYTDQDILYNFPISSNIYRIDIETGKETAFGGKSRYTPNLASELTMPYDMKDASKHHIENIHFFEIQYDPYKNIYYRLHLDKTENVSTTPFRTLCDSKELYLTSFDKNFRITSETKLENNIYTHYNSWGVIENGLFITKDNLLNEDQEFESFQLVLFTPQIH</sequence>
<name>K5ZBM3_9BACT</name>
<dbReference type="PATRIC" id="fig|999418.3.peg.3184"/>
<dbReference type="InterPro" id="IPR025316">
    <property type="entry name" value="DUF4221"/>
</dbReference>
<proteinExistence type="predicted"/>
<evidence type="ECO:0000256" key="1">
    <source>
        <dbReference type="SAM" id="SignalP"/>
    </source>
</evidence>
<reference evidence="2 3" key="1">
    <citation type="submission" date="2012-02" db="EMBL/GenBank/DDBJ databases">
        <title>The Genome Sequence of Parabacteroides goldsteinii CL02T12C30.</title>
        <authorList>
            <consortium name="The Broad Institute Genome Sequencing Platform"/>
            <person name="Earl A."/>
            <person name="Ward D."/>
            <person name="Feldgarden M."/>
            <person name="Gevers D."/>
            <person name="Zitomersky N.L."/>
            <person name="Coyne M.J."/>
            <person name="Comstock L.E."/>
            <person name="Young S.K."/>
            <person name="Zeng Q."/>
            <person name="Gargeya S."/>
            <person name="Fitzgerald M."/>
            <person name="Haas B."/>
            <person name="Abouelleil A."/>
            <person name="Alvarado L."/>
            <person name="Arachchi H.M."/>
            <person name="Berlin A."/>
            <person name="Chapman S.B."/>
            <person name="Gearin G."/>
            <person name="Goldberg J."/>
            <person name="Griggs A."/>
            <person name="Gujja S."/>
            <person name="Hansen M."/>
            <person name="Heiman D."/>
            <person name="Howarth C."/>
            <person name="Larimer J."/>
            <person name="Lui A."/>
            <person name="MacDonald P.J.P."/>
            <person name="McCowen C."/>
            <person name="Montmayeur A."/>
            <person name="Murphy C."/>
            <person name="Neiman D."/>
            <person name="Pearson M."/>
            <person name="Priest M."/>
            <person name="Roberts A."/>
            <person name="Saif S."/>
            <person name="Shea T."/>
            <person name="Sisk P."/>
            <person name="Stolte C."/>
            <person name="Sykes S."/>
            <person name="Wortman J."/>
            <person name="Nusbaum C."/>
            <person name="Birren B."/>
        </authorList>
    </citation>
    <scope>NUCLEOTIDE SEQUENCE [LARGE SCALE GENOMIC DNA]</scope>
    <source>
        <strain evidence="2 3">CL02T12C30</strain>
    </source>
</reference>
<dbReference type="HOGENOM" id="CLU_726963_0_0_10"/>
<dbReference type="EMBL" id="AGZO01000021">
    <property type="protein sequence ID" value="EKN13059.1"/>
    <property type="molecule type" value="Genomic_DNA"/>
</dbReference>
<dbReference type="Proteomes" id="UP000006330">
    <property type="component" value="Unassembled WGS sequence"/>
</dbReference>
<evidence type="ECO:0000313" key="2">
    <source>
        <dbReference type="EMBL" id="EKN13059.1"/>
    </source>
</evidence>
<dbReference type="PROSITE" id="PS51257">
    <property type="entry name" value="PROKAR_LIPOPROTEIN"/>
    <property type="match status" value="1"/>
</dbReference>
<comment type="caution">
    <text evidence="2">The sequence shown here is derived from an EMBL/GenBank/DDBJ whole genome shotgun (WGS) entry which is preliminary data.</text>
</comment>
<dbReference type="OrthoDB" id="1024787at2"/>
<accession>K5ZBM3</accession>
<organism evidence="2 3">
    <name type="scientific">Parabacteroides goldsteinii CL02T12C30</name>
    <dbReference type="NCBI Taxonomy" id="999418"/>
    <lineage>
        <taxon>Bacteria</taxon>
        <taxon>Pseudomonadati</taxon>
        <taxon>Bacteroidota</taxon>
        <taxon>Bacteroidia</taxon>
        <taxon>Bacteroidales</taxon>
        <taxon>Tannerellaceae</taxon>
        <taxon>Parabacteroides</taxon>
    </lineage>
</organism>
<evidence type="ECO:0008006" key="4">
    <source>
        <dbReference type="Google" id="ProtNLM"/>
    </source>
</evidence>
<feature type="chain" id="PRO_5003892703" description="DUF4221 domain-containing protein" evidence="1">
    <location>
        <begin position="19"/>
        <end position="381"/>
    </location>
</feature>
<keyword evidence="1" id="KW-0732">Signal</keyword>
<dbReference type="Pfam" id="PF13970">
    <property type="entry name" value="DUF4221"/>
    <property type="match status" value="1"/>
</dbReference>
<gene>
    <name evidence="2" type="ORF">HMPREF1076_03123</name>
</gene>
<evidence type="ECO:0000313" key="3">
    <source>
        <dbReference type="Proteomes" id="UP000006330"/>
    </source>
</evidence>
<feature type="signal peptide" evidence="1">
    <location>
        <begin position="1"/>
        <end position="18"/>
    </location>
</feature>